<comment type="caution">
    <text evidence="8">The sequence shown here is derived from an EMBL/GenBank/DDBJ whole genome shotgun (WGS) entry which is preliminary data.</text>
</comment>
<evidence type="ECO:0000313" key="9">
    <source>
        <dbReference type="Proteomes" id="UP001139031"/>
    </source>
</evidence>
<dbReference type="InterPro" id="IPR013324">
    <property type="entry name" value="RNA_pol_sigma_r3/r4-like"/>
</dbReference>
<dbReference type="Gene3D" id="1.10.10.10">
    <property type="entry name" value="Winged helix-like DNA-binding domain superfamily/Winged helix DNA-binding domain"/>
    <property type="match status" value="1"/>
</dbReference>
<dbReference type="Pfam" id="PF04542">
    <property type="entry name" value="Sigma70_r2"/>
    <property type="match status" value="1"/>
</dbReference>
<dbReference type="PANTHER" id="PTHR43133:SF8">
    <property type="entry name" value="RNA POLYMERASE SIGMA FACTOR HI_1459-RELATED"/>
    <property type="match status" value="1"/>
</dbReference>
<accession>A0ABS7U384</accession>
<keyword evidence="3" id="KW-0731">Sigma factor</keyword>
<dbReference type="Pfam" id="PF08281">
    <property type="entry name" value="Sigma70_r4_2"/>
    <property type="match status" value="1"/>
</dbReference>
<evidence type="ECO:0000256" key="1">
    <source>
        <dbReference type="ARBA" id="ARBA00010641"/>
    </source>
</evidence>
<dbReference type="PANTHER" id="PTHR43133">
    <property type="entry name" value="RNA POLYMERASE ECF-TYPE SIGMA FACTO"/>
    <property type="match status" value="1"/>
</dbReference>
<dbReference type="InterPro" id="IPR036388">
    <property type="entry name" value="WH-like_DNA-bd_sf"/>
</dbReference>
<feature type="domain" description="RNA polymerase sigma-70 region 2" evidence="6">
    <location>
        <begin position="24"/>
        <end position="86"/>
    </location>
</feature>
<organism evidence="8 9">
    <name type="scientific">Nannocystis pusilla</name>
    <dbReference type="NCBI Taxonomy" id="889268"/>
    <lineage>
        <taxon>Bacteria</taxon>
        <taxon>Pseudomonadati</taxon>
        <taxon>Myxococcota</taxon>
        <taxon>Polyangia</taxon>
        <taxon>Nannocystales</taxon>
        <taxon>Nannocystaceae</taxon>
        <taxon>Nannocystis</taxon>
    </lineage>
</organism>
<dbReference type="InterPro" id="IPR013249">
    <property type="entry name" value="RNA_pol_sigma70_r4_t2"/>
</dbReference>
<name>A0ABS7U384_9BACT</name>
<protein>
    <submittedName>
        <fullName evidence="8">RNA polymerase sigma factor</fullName>
    </submittedName>
</protein>
<comment type="similarity">
    <text evidence="1">Belongs to the sigma-70 factor family. ECF subfamily.</text>
</comment>
<evidence type="ECO:0000259" key="6">
    <source>
        <dbReference type="Pfam" id="PF04542"/>
    </source>
</evidence>
<reference evidence="8" key="1">
    <citation type="submission" date="2021-08" db="EMBL/GenBank/DDBJ databases">
        <authorList>
            <person name="Stevens D.C."/>
        </authorList>
    </citation>
    <scope>NUCLEOTIDE SEQUENCE</scope>
    <source>
        <strain evidence="8">DSM 53165</strain>
    </source>
</reference>
<sequence length="205" mass="23035">MNDDAELLTRWRAGDPAAGSALVRRHVATLARFFRGKTGDLADIVQQTLTACVQARDRLPEGLEFRAWLLGIARNVLLHDLRRRGRKPEPELLDDQGLAAPSVLSPSRAVAARAERRLLLRALRRLPYDLQWLIELHYWEDLRQDDVAVILEIPPGTVKSRLSRAKRLLRAEIEALTADPALRASTVDDLDRWARDVAGGGDDDE</sequence>
<dbReference type="Gene3D" id="1.10.1740.10">
    <property type="match status" value="1"/>
</dbReference>
<dbReference type="InterPro" id="IPR013325">
    <property type="entry name" value="RNA_pol_sigma_r2"/>
</dbReference>
<dbReference type="InterPro" id="IPR014284">
    <property type="entry name" value="RNA_pol_sigma-70_dom"/>
</dbReference>
<evidence type="ECO:0000256" key="3">
    <source>
        <dbReference type="ARBA" id="ARBA00023082"/>
    </source>
</evidence>
<feature type="domain" description="RNA polymerase sigma factor 70 region 4 type 2" evidence="7">
    <location>
        <begin position="117"/>
        <end position="169"/>
    </location>
</feature>
<keyword evidence="2" id="KW-0805">Transcription regulation</keyword>
<keyword evidence="4" id="KW-0238">DNA-binding</keyword>
<evidence type="ECO:0000259" key="7">
    <source>
        <dbReference type="Pfam" id="PF08281"/>
    </source>
</evidence>
<dbReference type="RefSeq" id="WP_224196734.1">
    <property type="nucleotide sequence ID" value="NZ_JAIRAU010000054.1"/>
</dbReference>
<keyword evidence="9" id="KW-1185">Reference proteome</keyword>
<dbReference type="SUPFAM" id="SSF88659">
    <property type="entry name" value="Sigma3 and sigma4 domains of RNA polymerase sigma factors"/>
    <property type="match status" value="1"/>
</dbReference>
<evidence type="ECO:0000256" key="4">
    <source>
        <dbReference type="ARBA" id="ARBA00023125"/>
    </source>
</evidence>
<dbReference type="CDD" id="cd06171">
    <property type="entry name" value="Sigma70_r4"/>
    <property type="match status" value="1"/>
</dbReference>
<dbReference type="InterPro" id="IPR007627">
    <property type="entry name" value="RNA_pol_sigma70_r2"/>
</dbReference>
<dbReference type="SUPFAM" id="SSF88946">
    <property type="entry name" value="Sigma2 domain of RNA polymerase sigma factors"/>
    <property type="match status" value="1"/>
</dbReference>
<evidence type="ECO:0000256" key="2">
    <source>
        <dbReference type="ARBA" id="ARBA00023015"/>
    </source>
</evidence>
<dbReference type="EMBL" id="JAIRAU010000054">
    <property type="protein sequence ID" value="MBZ5715002.1"/>
    <property type="molecule type" value="Genomic_DNA"/>
</dbReference>
<evidence type="ECO:0000256" key="5">
    <source>
        <dbReference type="ARBA" id="ARBA00023163"/>
    </source>
</evidence>
<dbReference type="Proteomes" id="UP001139031">
    <property type="component" value="Unassembled WGS sequence"/>
</dbReference>
<dbReference type="NCBIfam" id="TIGR02937">
    <property type="entry name" value="sigma70-ECF"/>
    <property type="match status" value="1"/>
</dbReference>
<keyword evidence="5" id="KW-0804">Transcription</keyword>
<proteinExistence type="inferred from homology"/>
<gene>
    <name evidence="8" type="ORF">K7C98_37695</name>
</gene>
<evidence type="ECO:0000313" key="8">
    <source>
        <dbReference type="EMBL" id="MBZ5715002.1"/>
    </source>
</evidence>
<dbReference type="InterPro" id="IPR039425">
    <property type="entry name" value="RNA_pol_sigma-70-like"/>
</dbReference>